<evidence type="ECO:0000313" key="3">
    <source>
        <dbReference type="EMBL" id="PCH36441.1"/>
    </source>
</evidence>
<evidence type="ECO:0000256" key="1">
    <source>
        <dbReference type="SAM" id="Phobius"/>
    </source>
</evidence>
<gene>
    <name evidence="3" type="ORF">WOLCODRAFT_146265</name>
</gene>
<name>A0A2H3J399_WOLCO</name>
<feature type="transmembrane region" description="Helical" evidence="1">
    <location>
        <begin position="36"/>
        <end position="55"/>
    </location>
</feature>
<dbReference type="Pfam" id="PF20152">
    <property type="entry name" value="DUF6534"/>
    <property type="match status" value="1"/>
</dbReference>
<dbReference type="OrthoDB" id="2536347at2759"/>
<sequence length="255" mass="27467">MFTFECVQTGLVTAGGMQIYVYSYGNILSLIEVHNAWFALSIMCGVIASTVESFFAWRIYQLSRSRILASIIIVLALAQLVASVVSGVLEREARIAADMQGASKNAATVWLSCAAAADVLIALSMVILLLRIKSGIASTDALIDRLVRMVVETGALTAGISILVIVLAFCGSLHKTLVYETPALILTKLYSNTFLTNLNSRNYVRNHDQHVLELSRLGSRRSAPASPLEFGGRSVLLPSAVTANDTENSDTAEPK</sequence>
<feature type="domain" description="DUF6534" evidence="2">
    <location>
        <begin position="114"/>
        <end position="203"/>
    </location>
</feature>
<dbReference type="Proteomes" id="UP000218811">
    <property type="component" value="Unassembled WGS sequence"/>
</dbReference>
<dbReference type="STRING" id="742152.A0A2H3J399"/>
<reference evidence="3 4" key="1">
    <citation type="journal article" date="2012" name="Science">
        <title>The Paleozoic origin of enzymatic lignin decomposition reconstructed from 31 fungal genomes.</title>
        <authorList>
            <person name="Floudas D."/>
            <person name="Binder M."/>
            <person name="Riley R."/>
            <person name="Barry K."/>
            <person name="Blanchette R.A."/>
            <person name="Henrissat B."/>
            <person name="Martinez A.T."/>
            <person name="Otillar R."/>
            <person name="Spatafora J.W."/>
            <person name="Yadav J.S."/>
            <person name="Aerts A."/>
            <person name="Benoit I."/>
            <person name="Boyd A."/>
            <person name="Carlson A."/>
            <person name="Copeland A."/>
            <person name="Coutinho P.M."/>
            <person name="de Vries R.P."/>
            <person name="Ferreira P."/>
            <person name="Findley K."/>
            <person name="Foster B."/>
            <person name="Gaskell J."/>
            <person name="Glotzer D."/>
            <person name="Gorecki P."/>
            <person name="Heitman J."/>
            <person name="Hesse C."/>
            <person name="Hori C."/>
            <person name="Igarashi K."/>
            <person name="Jurgens J.A."/>
            <person name="Kallen N."/>
            <person name="Kersten P."/>
            <person name="Kohler A."/>
            <person name="Kuees U."/>
            <person name="Kumar T.K.A."/>
            <person name="Kuo A."/>
            <person name="LaButti K."/>
            <person name="Larrondo L.F."/>
            <person name="Lindquist E."/>
            <person name="Ling A."/>
            <person name="Lombard V."/>
            <person name="Lucas S."/>
            <person name="Lundell T."/>
            <person name="Martin R."/>
            <person name="McLaughlin D.J."/>
            <person name="Morgenstern I."/>
            <person name="Morin E."/>
            <person name="Murat C."/>
            <person name="Nagy L.G."/>
            <person name="Nolan M."/>
            <person name="Ohm R.A."/>
            <person name="Patyshakuliyeva A."/>
            <person name="Rokas A."/>
            <person name="Ruiz-Duenas F.J."/>
            <person name="Sabat G."/>
            <person name="Salamov A."/>
            <person name="Samejima M."/>
            <person name="Schmutz J."/>
            <person name="Slot J.C."/>
            <person name="St John F."/>
            <person name="Stenlid J."/>
            <person name="Sun H."/>
            <person name="Sun S."/>
            <person name="Syed K."/>
            <person name="Tsang A."/>
            <person name="Wiebenga A."/>
            <person name="Young D."/>
            <person name="Pisabarro A."/>
            <person name="Eastwood D.C."/>
            <person name="Martin F."/>
            <person name="Cullen D."/>
            <person name="Grigoriev I.V."/>
            <person name="Hibbett D.S."/>
        </authorList>
    </citation>
    <scope>NUCLEOTIDE SEQUENCE [LARGE SCALE GENOMIC DNA]</scope>
    <source>
        <strain evidence="3 4">MD-104</strain>
    </source>
</reference>
<dbReference type="PANTHER" id="PTHR40465:SF1">
    <property type="entry name" value="DUF6534 DOMAIN-CONTAINING PROTEIN"/>
    <property type="match status" value="1"/>
</dbReference>
<proteinExistence type="predicted"/>
<dbReference type="PANTHER" id="PTHR40465">
    <property type="entry name" value="CHROMOSOME 1, WHOLE GENOME SHOTGUN SEQUENCE"/>
    <property type="match status" value="1"/>
</dbReference>
<keyword evidence="1" id="KW-1133">Transmembrane helix</keyword>
<feature type="transmembrane region" description="Helical" evidence="1">
    <location>
        <begin position="109"/>
        <end position="130"/>
    </location>
</feature>
<keyword evidence="1" id="KW-0812">Transmembrane</keyword>
<keyword evidence="1" id="KW-0472">Membrane</keyword>
<dbReference type="EMBL" id="KB467876">
    <property type="protein sequence ID" value="PCH36441.1"/>
    <property type="molecule type" value="Genomic_DNA"/>
</dbReference>
<dbReference type="OMA" id="TSIALCM"/>
<dbReference type="AlphaFoldDB" id="A0A2H3J399"/>
<accession>A0A2H3J399</accession>
<protein>
    <recommendedName>
        <fullName evidence="2">DUF6534 domain-containing protein</fullName>
    </recommendedName>
</protein>
<feature type="transmembrane region" description="Helical" evidence="1">
    <location>
        <begin position="67"/>
        <end position="89"/>
    </location>
</feature>
<evidence type="ECO:0000259" key="2">
    <source>
        <dbReference type="Pfam" id="PF20152"/>
    </source>
</evidence>
<keyword evidence="4" id="KW-1185">Reference proteome</keyword>
<dbReference type="InterPro" id="IPR045339">
    <property type="entry name" value="DUF6534"/>
</dbReference>
<feature type="transmembrane region" description="Helical" evidence="1">
    <location>
        <begin position="150"/>
        <end position="169"/>
    </location>
</feature>
<organism evidence="3 4">
    <name type="scientific">Wolfiporia cocos (strain MD-104)</name>
    <name type="common">Brown rot fungus</name>
    <dbReference type="NCBI Taxonomy" id="742152"/>
    <lineage>
        <taxon>Eukaryota</taxon>
        <taxon>Fungi</taxon>
        <taxon>Dikarya</taxon>
        <taxon>Basidiomycota</taxon>
        <taxon>Agaricomycotina</taxon>
        <taxon>Agaricomycetes</taxon>
        <taxon>Polyporales</taxon>
        <taxon>Phaeolaceae</taxon>
        <taxon>Wolfiporia</taxon>
    </lineage>
</organism>
<evidence type="ECO:0000313" key="4">
    <source>
        <dbReference type="Proteomes" id="UP000218811"/>
    </source>
</evidence>